<feature type="compositionally biased region" description="Low complexity" evidence="7">
    <location>
        <begin position="639"/>
        <end position="650"/>
    </location>
</feature>
<evidence type="ECO:0000256" key="6">
    <source>
        <dbReference type="ARBA" id="ARBA00023306"/>
    </source>
</evidence>
<keyword evidence="5" id="KW-0539">Nucleus</keyword>
<dbReference type="Gene3D" id="1.25.10.10">
    <property type="entry name" value="Leucine-rich Repeat Variant"/>
    <property type="match status" value="1"/>
</dbReference>
<dbReference type="InterPro" id="IPR011989">
    <property type="entry name" value="ARM-like"/>
</dbReference>
<feature type="region of interest" description="Disordered" evidence="7">
    <location>
        <begin position="25"/>
        <end position="44"/>
    </location>
</feature>
<evidence type="ECO:0000256" key="4">
    <source>
        <dbReference type="ARBA" id="ARBA00022895"/>
    </source>
</evidence>
<feature type="region of interest" description="Disordered" evidence="7">
    <location>
        <begin position="1422"/>
        <end position="1460"/>
    </location>
</feature>
<dbReference type="GO" id="GO:0005634">
    <property type="term" value="C:nucleus"/>
    <property type="evidence" value="ECO:0007669"/>
    <property type="project" value="UniProtKB-SubCell"/>
</dbReference>
<evidence type="ECO:0000256" key="5">
    <source>
        <dbReference type="ARBA" id="ARBA00023242"/>
    </source>
</evidence>
<dbReference type="Pfam" id="PF12231">
    <property type="entry name" value="Rif1_N"/>
    <property type="match status" value="1"/>
</dbReference>
<evidence type="ECO:0000256" key="3">
    <source>
        <dbReference type="ARBA" id="ARBA00022454"/>
    </source>
</evidence>
<feature type="compositionally biased region" description="Polar residues" evidence="7">
    <location>
        <begin position="1444"/>
        <end position="1456"/>
    </location>
</feature>
<dbReference type="EMBL" id="JANBPT010000057">
    <property type="protein sequence ID" value="KAJ1928850.1"/>
    <property type="molecule type" value="Genomic_DNA"/>
</dbReference>
<accession>A0A9W8E1P1</accession>
<evidence type="ECO:0000313" key="9">
    <source>
        <dbReference type="EMBL" id="KAJ1928850.1"/>
    </source>
</evidence>
<name>A0A9W8E1P1_9FUNG</name>
<keyword evidence="6" id="KW-0131">Cell cycle</keyword>
<dbReference type="GO" id="GO:0140445">
    <property type="term" value="C:chromosome, telomeric repeat region"/>
    <property type="evidence" value="ECO:0007669"/>
    <property type="project" value="TreeGrafter"/>
</dbReference>
<evidence type="ECO:0000256" key="1">
    <source>
        <dbReference type="ARBA" id="ARBA00004123"/>
    </source>
</evidence>
<dbReference type="GO" id="GO:0003677">
    <property type="term" value="F:DNA binding"/>
    <property type="evidence" value="ECO:0007669"/>
    <property type="project" value="UniProtKB-KW"/>
</dbReference>
<evidence type="ECO:0000313" key="10">
    <source>
        <dbReference type="Proteomes" id="UP001150569"/>
    </source>
</evidence>
<keyword evidence="4" id="KW-0779">Telomere</keyword>
<dbReference type="SUPFAM" id="SSF48371">
    <property type="entry name" value="ARM repeat"/>
    <property type="match status" value="1"/>
</dbReference>
<evidence type="ECO:0000256" key="2">
    <source>
        <dbReference type="ARBA" id="ARBA00004574"/>
    </source>
</evidence>
<feature type="region of interest" description="Disordered" evidence="7">
    <location>
        <begin position="639"/>
        <end position="660"/>
    </location>
</feature>
<gene>
    <name evidence="9" type="primary">RIF1_1</name>
    <name evidence="9" type="ORF">IWQ60_001702</name>
</gene>
<keyword evidence="10" id="KW-1185">Reference proteome</keyword>
<dbReference type="Proteomes" id="UP001150569">
    <property type="component" value="Unassembled WGS sequence"/>
</dbReference>
<dbReference type="PANTHER" id="PTHR22928:SF3">
    <property type="entry name" value="TELOMERE-ASSOCIATED PROTEIN RIF1"/>
    <property type="match status" value="1"/>
</dbReference>
<organism evidence="9 10">
    <name type="scientific">Tieghemiomyces parasiticus</name>
    <dbReference type="NCBI Taxonomy" id="78921"/>
    <lineage>
        <taxon>Eukaryota</taxon>
        <taxon>Fungi</taxon>
        <taxon>Fungi incertae sedis</taxon>
        <taxon>Zoopagomycota</taxon>
        <taxon>Kickxellomycotina</taxon>
        <taxon>Dimargaritomycetes</taxon>
        <taxon>Dimargaritales</taxon>
        <taxon>Dimargaritaceae</taxon>
        <taxon>Tieghemiomyces</taxon>
    </lineage>
</organism>
<sequence length="1557" mass="169093">MPQSNLPSSPPSSRLRAKQVTFSPHRLGPRSLASSSGHSVYSPFPDPSRFALPTIATAPLADGADSTAITVRGILKTPSKLRQHVSRFAGSPRLGQGARPVVTRTLSTNAAFQQKLRQSMTDTTNPEDADATADSAPGPESLATLSPVPGTTDDPCNYIEWALELWQHHAEPSTLTTGANSRLPSSSFSESFTDMWRTAPPEWDRMDVEQKIELYSGLYRQLRPSHQAPLSPGAGLVGALAAVPSVPLSARDAAGRAALTTHALLFLRAFLADLRTSDSQVVTQYALRCLAVWLSIPACLAAETPERLHALLLELIDRLDASQEKHLVAERAICARLIVAVAKIIRLRPKAVALKIEAATLLDTAVSSHAEAAQITFRDWFPVAAENLFSSVPAVRLKMEYTLRAFYPYLVGPGLPPVNTGATITSDPHGPIKVVLKDFLNVHGLDVVEAMNRLFQDGEERFAVRAWGVIVYYLGAHLVRSTTLNPFLKTLERGFNTRRPETKQATFKQWRSLIYSLALDGHLFREKHIRLVMVPLINCFSYEKIGPVRAVCFRTWTTLVYTLGPQLATFYEAVVEPILPRALADSHDEVRTLAAEVFCSLLTSEYSPSASAVGDGTWQHQAAILAFLERPVIRIGAPSSDPSESAAAGDQEGTEPPALSTRPYAAIMNLDMERVRALVTKIPRLDEDFIRPRLGTYLAHLGAALNAWAAGPLESCPPWPSLLTCITNDQLLVEGLSNWATRCVDTVVTTESPPPGTVVCEAALGNTWTALLDRMVTLTAAESSSISSSGAVPLGPTDDPPRDGMLYRCVAILASMLKDTSPPGNSAANQGLVPATITESLPRSRRHLCVAFLLEHLAARLVSFPVLVERAAKWEVPFSALTAVLSTSLSPTAQQHVKHLVRRLAGLPDPPEETGILWIKREMADAGDSGTELEASAAVPPQLSRSNLAPDATPSVPLLVYLYAVAVHSLVGSEELPVAFVSVTHSRLVKWIEEKVGVYRDGLEMPPNHVAHQSALFLCFELWYINSATPSLGGGTVGWANPAGVALWTYWMQTLAPILKLPTQPCAVAPEFCKTYLQLLDWPVARADNRSGSPAEWPGVVSAWQSLLIDAISTFRVHDRQGLPLLSLFATVFRTLSSHWRASALDPGAATGEPHASHAFHTILIEILDFHALPCTAPAERPVAPSDGGPLAVLDAQILVDSASTFHQIGRFLRESYFALDTTPQPKRHLPESTVRFFRTFNYLLNLFGPYLFELLTSATPTAHDDAHFPKPTLPGALLLWVGDELHYVGDQTRTVRALYHDTLAAILTRVFRAMALSSVHHGDPRLGFVALQRLLVAALQHCAVVVVEVAAVFWNHYYAPFTRHHIPLDDDPRIAVLRHQLVTPTLSVHPDSAPEPPADLTLVVSTALRLALGAAEQRLRGLSPLRKTNQTPFGSPIRPPDATSGTATPGSSRTTPLKRKRAVVWKEPGLIDSPAPVAAPSAWRALDLSAACPSDTETPAILGPAPKVIRLELSDIEASPAVTRSAATSDEDDVLRALDILHKAHESQVLQKLPFR</sequence>
<proteinExistence type="predicted"/>
<evidence type="ECO:0000259" key="8">
    <source>
        <dbReference type="Pfam" id="PF12231"/>
    </source>
</evidence>
<feature type="region of interest" description="Disordered" evidence="7">
    <location>
        <begin position="117"/>
        <end position="150"/>
    </location>
</feature>
<dbReference type="InterPro" id="IPR022031">
    <property type="entry name" value="Rif1_N"/>
</dbReference>
<comment type="subcellular location">
    <subcellularLocation>
        <location evidence="2">Chromosome</location>
        <location evidence="2">Telomere</location>
    </subcellularLocation>
    <subcellularLocation>
        <location evidence="1">Nucleus</location>
    </subcellularLocation>
</comment>
<reference evidence="9" key="1">
    <citation type="submission" date="2022-07" db="EMBL/GenBank/DDBJ databases">
        <title>Phylogenomic reconstructions and comparative analyses of Kickxellomycotina fungi.</title>
        <authorList>
            <person name="Reynolds N.K."/>
            <person name="Stajich J.E."/>
            <person name="Barry K."/>
            <person name="Grigoriev I.V."/>
            <person name="Crous P."/>
            <person name="Smith M.E."/>
        </authorList>
    </citation>
    <scope>NUCLEOTIDE SEQUENCE</scope>
    <source>
        <strain evidence="9">RSA 861</strain>
    </source>
</reference>
<comment type="caution">
    <text evidence="9">The sequence shown here is derived from an EMBL/GenBank/DDBJ whole genome shotgun (WGS) entry which is preliminary data.</text>
</comment>
<dbReference type="PANTHER" id="PTHR22928">
    <property type="entry name" value="TELOMERE-ASSOCIATED PROTEIN RIF1"/>
    <property type="match status" value="1"/>
</dbReference>
<evidence type="ECO:0000256" key="7">
    <source>
        <dbReference type="SAM" id="MobiDB-lite"/>
    </source>
</evidence>
<keyword evidence="3" id="KW-0158">Chromosome</keyword>
<feature type="domain" description="Telomere-associated protein Rif1 N-terminal" evidence="8">
    <location>
        <begin position="448"/>
        <end position="563"/>
    </location>
</feature>
<dbReference type="InterPro" id="IPR016024">
    <property type="entry name" value="ARM-type_fold"/>
</dbReference>
<dbReference type="OrthoDB" id="5600441at2759"/>
<keyword evidence="9" id="KW-0238">DNA-binding</keyword>
<dbReference type="GO" id="GO:0000723">
    <property type="term" value="P:telomere maintenance"/>
    <property type="evidence" value="ECO:0007669"/>
    <property type="project" value="TreeGrafter"/>
</dbReference>
<protein>
    <submittedName>
        <fullName evidence="9">DNA-binding protein rif1</fullName>
    </submittedName>
</protein>